<reference evidence="2 3" key="1">
    <citation type="submission" date="2016-09" db="EMBL/GenBank/DDBJ databases">
        <title>The complete genome sequences of Rhizobium gallicum, symbiovars gallicum and phaseoli, symbionts associated to common bean (Phaseolus vulgaris).</title>
        <authorList>
            <person name="Bustos P."/>
            <person name="Santamaria R.I."/>
            <person name="Perez-Carrascal O.M."/>
            <person name="Juarez S."/>
            <person name="Lozano L."/>
            <person name="Martinez-Flores I."/>
            <person name="Martinez-Romero E."/>
            <person name="Cevallos M."/>
            <person name="Romero D."/>
            <person name="Davila G."/>
            <person name="Gonzalez V."/>
        </authorList>
    </citation>
    <scope>NUCLEOTIDE SEQUENCE [LARGE SCALE GENOMIC DNA]</scope>
    <source>
        <strain evidence="2 3">IE4872</strain>
    </source>
</reference>
<accession>A0A1L5NIN0</accession>
<dbReference type="Proteomes" id="UP000184749">
    <property type="component" value="Chromosome"/>
</dbReference>
<name>A0A1L5NIN0_9HYPH</name>
<evidence type="ECO:0000256" key="1">
    <source>
        <dbReference type="SAM" id="SignalP"/>
    </source>
</evidence>
<feature type="chain" id="PRO_5012498922" description="Secreted protein" evidence="1">
    <location>
        <begin position="35"/>
        <end position="127"/>
    </location>
</feature>
<gene>
    <name evidence="2" type="ORF">IE4872_CH02148</name>
</gene>
<evidence type="ECO:0008006" key="4">
    <source>
        <dbReference type="Google" id="ProtNLM"/>
    </source>
</evidence>
<dbReference type="RefSeq" id="WP_074068264.1">
    <property type="nucleotide sequence ID" value="NZ_CP017101.1"/>
</dbReference>
<protein>
    <recommendedName>
        <fullName evidence="4">Secreted protein</fullName>
    </recommendedName>
</protein>
<organism evidence="2 3">
    <name type="scientific">Rhizobium gallicum</name>
    <dbReference type="NCBI Taxonomy" id="56730"/>
    <lineage>
        <taxon>Bacteria</taxon>
        <taxon>Pseudomonadati</taxon>
        <taxon>Pseudomonadota</taxon>
        <taxon>Alphaproteobacteria</taxon>
        <taxon>Hyphomicrobiales</taxon>
        <taxon>Rhizobiaceae</taxon>
        <taxon>Rhizobium/Agrobacterium group</taxon>
        <taxon>Rhizobium</taxon>
    </lineage>
</organism>
<dbReference type="OrthoDB" id="7744280at2"/>
<proteinExistence type="predicted"/>
<sequence length="127" mass="13282">MTKTGRNAGMLTRILCALSLLMLGLAQQAPQAAAADADYNSAAYVLPDGTHASLCVTATDSSGKTVPLKPNCEVCRLTAFVILPVPDNGSWLHLEFATLHNPPVVADTPIGVHAVERPKSRAPPVLA</sequence>
<evidence type="ECO:0000313" key="3">
    <source>
        <dbReference type="Proteomes" id="UP000184749"/>
    </source>
</evidence>
<feature type="signal peptide" evidence="1">
    <location>
        <begin position="1"/>
        <end position="34"/>
    </location>
</feature>
<dbReference type="STRING" id="56730.IE4872_CH02148"/>
<keyword evidence="1" id="KW-0732">Signal</keyword>
<dbReference type="EMBL" id="CP017101">
    <property type="protein sequence ID" value="APO67763.1"/>
    <property type="molecule type" value="Genomic_DNA"/>
</dbReference>
<dbReference type="AlphaFoldDB" id="A0A1L5NIN0"/>
<evidence type="ECO:0000313" key="2">
    <source>
        <dbReference type="EMBL" id="APO67763.1"/>
    </source>
</evidence>